<evidence type="ECO:0000256" key="1">
    <source>
        <dbReference type="SAM" id="Phobius"/>
    </source>
</evidence>
<keyword evidence="3" id="KW-1185">Reference proteome</keyword>
<dbReference type="Proteomes" id="UP000278351">
    <property type="component" value="Unassembled WGS sequence"/>
</dbReference>
<name>A0A3N4Q0S9_9BACT</name>
<dbReference type="OrthoDB" id="711075at2"/>
<comment type="caution">
    <text evidence="2">The sequence shown here is derived from an EMBL/GenBank/DDBJ whole genome shotgun (WGS) entry which is preliminary data.</text>
</comment>
<dbReference type="EMBL" id="RPDH01000001">
    <property type="protein sequence ID" value="RPE12789.1"/>
    <property type="molecule type" value="Genomic_DNA"/>
</dbReference>
<protein>
    <submittedName>
        <fullName evidence="2">Uncharacterized protein</fullName>
    </submittedName>
</protein>
<feature type="transmembrane region" description="Helical" evidence="1">
    <location>
        <begin position="25"/>
        <end position="44"/>
    </location>
</feature>
<accession>A0A3N4Q0S9</accession>
<reference evidence="2 3" key="1">
    <citation type="submission" date="2018-11" db="EMBL/GenBank/DDBJ databases">
        <title>Chitinophaga lutea sp.nov., isolate from arsenic contaminated soil.</title>
        <authorList>
            <person name="Zong Y."/>
        </authorList>
    </citation>
    <scope>NUCLEOTIDE SEQUENCE [LARGE SCALE GENOMIC DNA]</scope>
    <source>
        <strain evidence="2 3">ZY74</strain>
    </source>
</reference>
<sequence length="163" mass="19172">MHKYQLTITPCELTIRPYFGYLPKIRVLACLAVALFTSLPFLQRQLTPDVTRVICAAGGILLLYALYDYLFHASAKFLFDKRTRSIYRINGIFFKKRLMSFEDMTILTTSEYGDREYSMGRKKNQFLKNYPISAPFGNSRKSRDREAEYREHILQPILTFIHH</sequence>
<dbReference type="RefSeq" id="WP_123845305.1">
    <property type="nucleotide sequence ID" value="NZ_RPDH01000001.1"/>
</dbReference>
<keyword evidence="1" id="KW-1133">Transmembrane helix</keyword>
<organism evidence="2 3">
    <name type="scientific">Chitinophaga lutea</name>
    <dbReference type="NCBI Taxonomy" id="2488634"/>
    <lineage>
        <taxon>Bacteria</taxon>
        <taxon>Pseudomonadati</taxon>
        <taxon>Bacteroidota</taxon>
        <taxon>Chitinophagia</taxon>
        <taxon>Chitinophagales</taxon>
        <taxon>Chitinophagaceae</taxon>
        <taxon>Chitinophaga</taxon>
    </lineage>
</organism>
<gene>
    <name evidence="2" type="ORF">EGT74_04390</name>
</gene>
<evidence type="ECO:0000313" key="3">
    <source>
        <dbReference type="Proteomes" id="UP000278351"/>
    </source>
</evidence>
<keyword evidence="1" id="KW-0472">Membrane</keyword>
<proteinExistence type="predicted"/>
<keyword evidence="1" id="KW-0812">Transmembrane</keyword>
<evidence type="ECO:0000313" key="2">
    <source>
        <dbReference type="EMBL" id="RPE12789.1"/>
    </source>
</evidence>
<feature type="transmembrane region" description="Helical" evidence="1">
    <location>
        <begin position="50"/>
        <end position="71"/>
    </location>
</feature>
<dbReference type="AlphaFoldDB" id="A0A3N4Q0S9"/>